<gene>
    <name evidence="2" type="ORF">TSUD_148590</name>
</gene>
<accession>A0A2Z6MMZ5</accession>
<name>A0A2Z6MMZ5_TRISU</name>
<evidence type="ECO:0000313" key="3">
    <source>
        <dbReference type="Proteomes" id="UP000242715"/>
    </source>
</evidence>
<evidence type="ECO:0000256" key="1">
    <source>
        <dbReference type="SAM" id="Phobius"/>
    </source>
</evidence>
<dbReference type="EMBL" id="DF973534">
    <property type="protein sequence ID" value="GAU33708.1"/>
    <property type="molecule type" value="Genomic_DNA"/>
</dbReference>
<sequence>MFGSRATIPSNTAPGYMTWYFKIPHPYIVPIPAGQSVMHAESGDGVLGRLASIRDILNDLIISDEVPNGSHVYKELELEAKQYFLYHAGKNNMPTSALVSVSFALQIANKRVFAFYIGIIGVFVDYIVIIEGVH</sequence>
<keyword evidence="1" id="KW-1133">Transmembrane helix</keyword>
<organism evidence="2 3">
    <name type="scientific">Trifolium subterraneum</name>
    <name type="common">Subterranean clover</name>
    <dbReference type="NCBI Taxonomy" id="3900"/>
    <lineage>
        <taxon>Eukaryota</taxon>
        <taxon>Viridiplantae</taxon>
        <taxon>Streptophyta</taxon>
        <taxon>Embryophyta</taxon>
        <taxon>Tracheophyta</taxon>
        <taxon>Spermatophyta</taxon>
        <taxon>Magnoliopsida</taxon>
        <taxon>eudicotyledons</taxon>
        <taxon>Gunneridae</taxon>
        <taxon>Pentapetalae</taxon>
        <taxon>rosids</taxon>
        <taxon>fabids</taxon>
        <taxon>Fabales</taxon>
        <taxon>Fabaceae</taxon>
        <taxon>Papilionoideae</taxon>
        <taxon>50 kb inversion clade</taxon>
        <taxon>NPAAA clade</taxon>
        <taxon>Hologalegina</taxon>
        <taxon>IRL clade</taxon>
        <taxon>Trifolieae</taxon>
        <taxon>Trifolium</taxon>
    </lineage>
</organism>
<keyword evidence="1" id="KW-0472">Membrane</keyword>
<proteinExistence type="predicted"/>
<dbReference type="Proteomes" id="UP000242715">
    <property type="component" value="Unassembled WGS sequence"/>
</dbReference>
<dbReference type="AlphaFoldDB" id="A0A2Z6MMZ5"/>
<keyword evidence="1" id="KW-0812">Transmembrane</keyword>
<keyword evidence="3" id="KW-1185">Reference proteome</keyword>
<reference evidence="3" key="1">
    <citation type="journal article" date="2017" name="Front. Plant Sci.">
        <title>Climate Clever Clovers: New Paradigm to Reduce the Environmental Footprint of Ruminants by Breeding Low Methanogenic Forages Utilizing Haplotype Variation.</title>
        <authorList>
            <person name="Kaur P."/>
            <person name="Appels R."/>
            <person name="Bayer P.E."/>
            <person name="Keeble-Gagnere G."/>
            <person name="Wang J."/>
            <person name="Hirakawa H."/>
            <person name="Shirasawa K."/>
            <person name="Vercoe P."/>
            <person name="Stefanova K."/>
            <person name="Durmic Z."/>
            <person name="Nichols P."/>
            <person name="Revell C."/>
            <person name="Isobe S.N."/>
            <person name="Edwards D."/>
            <person name="Erskine W."/>
        </authorList>
    </citation>
    <scope>NUCLEOTIDE SEQUENCE [LARGE SCALE GENOMIC DNA]</scope>
    <source>
        <strain evidence="3">cv. Daliak</strain>
    </source>
</reference>
<evidence type="ECO:0000313" key="2">
    <source>
        <dbReference type="EMBL" id="GAU33708.1"/>
    </source>
</evidence>
<protein>
    <submittedName>
        <fullName evidence="2">Uncharacterized protein</fullName>
    </submittedName>
</protein>
<feature type="transmembrane region" description="Helical" evidence="1">
    <location>
        <begin position="112"/>
        <end position="130"/>
    </location>
</feature>